<dbReference type="EMBL" id="JH993075">
    <property type="protein sequence ID" value="EKX36346.1"/>
    <property type="molecule type" value="Genomic_DNA"/>
</dbReference>
<reference evidence="3" key="2">
    <citation type="submission" date="2012-11" db="EMBL/GenBank/DDBJ databases">
        <authorList>
            <person name="Kuo A."/>
            <person name="Curtis B.A."/>
            <person name="Tanifuji G."/>
            <person name="Burki F."/>
            <person name="Gruber A."/>
            <person name="Irimia M."/>
            <person name="Maruyama S."/>
            <person name="Arias M.C."/>
            <person name="Ball S.G."/>
            <person name="Gile G.H."/>
            <person name="Hirakawa Y."/>
            <person name="Hopkins J.F."/>
            <person name="Rensing S.A."/>
            <person name="Schmutz J."/>
            <person name="Symeonidi A."/>
            <person name="Elias M."/>
            <person name="Eveleigh R.J."/>
            <person name="Herman E.K."/>
            <person name="Klute M.J."/>
            <person name="Nakayama T."/>
            <person name="Obornik M."/>
            <person name="Reyes-Prieto A."/>
            <person name="Armbrust E.V."/>
            <person name="Aves S.J."/>
            <person name="Beiko R.G."/>
            <person name="Coutinho P."/>
            <person name="Dacks J.B."/>
            <person name="Durnford D.G."/>
            <person name="Fast N.M."/>
            <person name="Green B.R."/>
            <person name="Grisdale C."/>
            <person name="Hempe F."/>
            <person name="Henrissat B."/>
            <person name="Hoppner M.P."/>
            <person name="Ishida K.-I."/>
            <person name="Kim E."/>
            <person name="Koreny L."/>
            <person name="Kroth P.G."/>
            <person name="Liu Y."/>
            <person name="Malik S.-B."/>
            <person name="Maier U.G."/>
            <person name="McRose D."/>
            <person name="Mock T."/>
            <person name="Neilson J.A."/>
            <person name="Onodera N.T."/>
            <person name="Poole A.M."/>
            <person name="Pritham E.J."/>
            <person name="Richards T.A."/>
            <person name="Rocap G."/>
            <person name="Roy S.W."/>
            <person name="Sarai C."/>
            <person name="Schaack S."/>
            <person name="Shirato S."/>
            <person name="Slamovits C.H."/>
            <person name="Spencer D.F."/>
            <person name="Suzuki S."/>
            <person name="Worden A.Z."/>
            <person name="Zauner S."/>
            <person name="Barry K."/>
            <person name="Bell C."/>
            <person name="Bharti A.K."/>
            <person name="Crow J.A."/>
            <person name="Grimwood J."/>
            <person name="Kramer R."/>
            <person name="Lindquist E."/>
            <person name="Lucas S."/>
            <person name="Salamov A."/>
            <person name="McFadden G.I."/>
            <person name="Lane C.E."/>
            <person name="Keeling P.J."/>
            <person name="Gray M.W."/>
            <person name="Grigoriev I.V."/>
            <person name="Archibald J.M."/>
        </authorList>
    </citation>
    <scope>NUCLEOTIDE SEQUENCE</scope>
    <source>
        <strain evidence="3">CCMP2712</strain>
    </source>
</reference>
<dbReference type="EnsemblProtists" id="EKX36346">
    <property type="protein sequence ID" value="EKX36346"/>
    <property type="gene ID" value="GUITHDRAFT_155257"/>
</dbReference>
<keyword evidence="3" id="KW-1185">Reference proteome</keyword>
<evidence type="ECO:0000313" key="1">
    <source>
        <dbReference type="EMBL" id="EKX36346.1"/>
    </source>
</evidence>
<protein>
    <submittedName>
        <fullName evidence="1 2">Uncharacterized protein</fullName>
    </submittedName>
</protein>
<dbReference type="HOGENOM" id="CLU_1520640_0_0_1"/>
<reference evidence="2" key="3">
    <citation type="submission" date="2015-06" db="UniProtKB">
        <authorList>
            <consortium name="EnsemblProtists"/>
        </authorList>
    </citation>
    <scope>IDENTIFICATION</scope>
</reference>
<proteinExistence type="predicted"/>
<accession>L1IJE5</accession>
<gene>
    <name evidence="1" type="ORF">GUITHDRAFT_155257</name>
</gene>
<dbReference type="GeneID" id="17293111"/>
<name>L1IJE5_GUITC</name>
<dbReference type="KEGG" id="gtt:GUITHDRAFT_155257"/>
<evidence type="ECO:0000313" key="2">
    <source>
        <dbReference type="EnsemblProtists" id="EKX36346"/>
    </source>
</evidence>
<reference evidence="1 3" key="1">
    <citation type="journal article" date="2012" name="Nature">
        <title>Algal genomes reveal evolutionary mosaicism and the fate of nucleomorphs.</title>
        <authorList>
            <consortium name="DOE Joint Genome Institute"/>
            <person name="Curtis B.A."/>
            <person name="Tanifuji G."/>
            <person name="Burki F."/>
            <person name="Gruber A."/>
            <person name="Irimia M."/>
            <person name="Maruyama S."/>
            <person name="Arias M.C."/>
            <person name="Ball S.G."/>
            <person name="Gile G.H."/>
            <person name="Hirakawa Y."/>
            <person name="Hopkins J.F."/>
            <person name="Kuo A."/>
            <person name="Rensing S.A."/>
            <person name="Schmutz J."/>
            <person name="Symeonidi A."/>
            <person name="Elias M."/>
            <person name="Eveleigh R.J."/>
            <person name="Herman E.K."/>
            <person name="Klute M.J."/>
            <person name="Nakayama T."/>
            <person name="Obornik M."/>
            <person name="Reyes-Prieto A."/>
            <person name="Armbrust E.V."/>
            <person name="Aves S.J."/>
            <person name="Beiko R.G."/>
            <person name="Coutinho P."/>
            <person name="Dacks J.B."/>
            <person name="Durnford D.G."/>
            <person name="Fast N.M."/>
            <person name="Green B.R."/>
            <person name="Grisdale C.J."/>
            <person name="Hempel F."/>
            <person name="Henrissat B."/>
            <person name="Hoppner M.P."/>
            <person name="Ishida K."/>
            <person name="Kim E."/>
            <person name="Koreny L."/>
            <person name="Kroth P.G."/>
            <person name="Liu Y."/>
            <person name="Malik S.B."/>
            <person name="Maier U.G."/>
            <person name="McRose D."/>
            <person name="Mock T."/>
            <person name="Neilson J.A."/>
            <person name="Onodera N.T."/>
            <person name="Poole A.M."/>
            <person name="Pritham E.J."/>
            <person name="Richards T.A."/>
            <person name="Rocap G."/>
            <person name="Roy S.W."/>
            <person name="Sarai C."/>
            <person name="Schaack S."/>
            <person name="Shirato S."/>
            <person name="Slamovits C.H."/>
            <person name="Spencer D.F."/>
            <person name="Suzuki S."/>
            <person name="Worden A.Z."/>
            <person name="Zauner S."/>
            <person name="Barry K."/>
            <person name="Bell C."/>
            <person name="Bharti A.K."/>
            <person name="Crow J.A."/>
            <person name="Grimwood J."/>
            <person name="Kramer R."/>
            <person name="Lindquist E."/>
            <person name="Lucas S."/>
            <person name="Salamov A."/>
            <person name="McFadden G.I."/>
            <person name="Lane C.E."/>
            <person name="Keeling P.J."/>
            <person name="Gray M.W."/>
            <person name="Grigoriev I.V."/>
            <person name="Archibald J.M."/>
        </authorList>
    </citation>
    <scope>NUCLEOTIDE SEQUENCE</scope>
    <source>
        <strain evidence="1 3">CCMP2712</strain>
    </source>
</reference>
<dbReference type="RefSeq" id="XP_005823326.1">
    <property type="nucleotide sequence ID" value="XM_005823269.1"/>
</dbReference>
<sequence length="177" mass="19663">MTNRSQSPKPSLIQPVSQQMFDEFFASTARQCGRAATCDKRAPCVLDTAEIWRCASADHRLLHVLQILNSYDSRTSSCNEETDAAANRKCFLGDHHEGQPVRNSTSFTHRREQLHIGGHRRASTTSAEHQCPATRTRSGRSCAGSIPSIFTDELELLRMFSDAQRAGHVVRTDGCVC</sequence>
<evidence type="ECO:0000313" key="3">
    <source>
        <dbReference type="Proteomes" id="UP000011087"/>
    </source>
</evidence>
<dbReference type="AlphaFoldDB" id="L1IJE5"/>
<dbReference type="Proteomes" id="UP000011087">
    <property type="component" value="Unassembled WGS sequence"/>
</dbReference>
<dbReference type="PaxDb" id="55529-EKX36346"/>
<organism evidence="1">
    <name type="scientific">Guillardia theta (strain CCMP2712)</name>
    <name type="common">Cryptophyte</name>
    <dbReference type="NCBI Taxonomy" id="905079"/>
    <lineage>
        <taxon>Eukaryota</taxon>
        <taxon>Cryptophyceae</taxon>
        <taxon>Pyrenomonadales</taxon>
        <taxon>Geminigeraceae</taxon>
        <taxon>Guillardia</taxon>
    </lineage>
</organism>